<dbReference type="AlphaFoldDB" id="A0A9J6BFG3"/>
<name>A0A9J6BFG3_POLVA</name>
<dbReference type="GO" id="GO:0009253">
    <property type="term" value="P:peptidoglycan catabolic process"/>
    <property type="evidence" value="ECO:0007669"/>
    <property type="project" value="InterPro"/>
</dbReference>
<organism evidence="7 8">
    <name type="scientific">Polypedilum vanderplanki</name>
    <name type="common">Sleeping chironomid midge</name>
    <dbReference type="NCBI Taxonomy" id="319348"/>
    <lineage>
        <taxon>Eukaryota</taxon>
        <taxon>Metazoa</taxon>
        <taxon>Ecdysozoa</taxon>
        <taxon>Arthropoda</taxon>
        <taxon>Hexapoda</taxon>
        <taxon>Insecta</taxon>
        <taxon>Pterygota</taxon>
        <taxon>Neoptera</taxon>
        <taxon>Endopterygota</taxon>
        <taxon>Diptera</taxon>
        <taxon>Nematocera</taxon>
        <taxon>Chironomoidea</taxon>
        <taxon>Chironomidae</taxon>
        <taxon>Chironominae</taxon>
        <taxon>Polypedilum</taxon>
        <taxon>Polypedilum</taxon>
    </lineage>
</organism>
<dbReference type="Proteomes" id="UP001107558">
    <property type="component" value="Chromosome 4"/>
</dbReference>
<dbReference type="EMBL" id="JADBJN010000004">
    <property type="protein sequence ID" value="KAG5668620.1"/>
    <property type="molecule type" value="Genomic_DNA"/>
</dbReference>
<dbReference type="GO" id="GO:0045087">
    <property type="term" value="P:innate immune response"/>
    <property type="evidence" value="ECO:0007669"/>
    <property type="project" value="UniProtKB-KW"/>
</dbReference>
<sequence>MKVFIVLATLAVSAFAQTPCDNIRTRSQWGSRSTSLTWMPTQPPTGFAVHHTAGARCTTQAACDTQMRNIQNFHINSNGWADIGYNFCVGDPGQIYEGRGYGRQGAHAPGFNQRALGHCFFGDHSSVNPTAAALSNTQAFINCARDRGFLSAGHWVSTHRGDRQSNTACPGQALQNQVATWPRFVAQP</sequence>
<comment type="similarity">
    <text evidence="1">Belongs to the N-acetylmuramoyl-L-alanine amidase 2 family.</text>
</comment>
<dbReference type="PANTHER" id="PTHR11022">
    <property type="entry name" value="PEPTIDOGLYCAN RECOGNITION PROTEIN"/>
    <property type="match status" value="1"/>
</dbReference>
<dbReference type="GO" id="GO:0008270">
    <property type="term" value="F:zinc ion binding"/>
    <property type="evidence" value="ECO:0007669"/>
    <property type="project" value="InterPro"/>
</dbReference>
<dbReference type="InterPro" id="IPR036505">
    <property type="entry name" value="Amidase/PGRP_sf"/>
</dbReference>
<proteinExistence type="inferred from homology"/>
<dbReference type="GO" id="GO:0008745">
    <property type="term" value="F:N-acetylmuramoyl-L-alanine amidase activity"/>
    <property type="evidence" value="ECO:0007669"/>
    <property type="project" value="InterPro"/>
</dbReference>
<dbReference type="PANTHER" id="PTHR11022:SF75">
    <property type="entry name" value="PEPTIDOGLYCAN-RECOGNITION PROTEIN SB1-RELATED"/>
    <property type="match status" value="1"/>
</dbReference>
<dbReference type="Pfam" id="PF01510">
    <property type="entry name" value="Amidase_2"/>
    <property type="match status" value="1"/>
</dbReference>
<evidence type="ECO:0000313" key="8">
    <source>
        <dbReference type="Proteomes" id="UP001107558"/>
    </source>
</evidence>
<comment type="caution">
    <text evidence="7">The sequence shown here is derived from an EMBL/GenBank/DDBJ whole genome shotgun (WGS) entry which is preliminary data.</text>
</comment>
<keyword evidence="3" id="KW-0391">Immunity</keyword>
<feature type="chain" id="PRO_5039886862" description="Peptidoglycan-recognition protein" evidence="4">
    <location>
        <begin position="17"/>
        <end position="188"/>
    </location>
</feature>
<evidence type="ECO:0008006" key="9">
    <source>
        <dbReference type="Google" id="ProtNLM"/>
    </source>
</evidence>
<dbReference type="SMART" id="SM00701">
    <property type="entry name" value="PGRP"/>
    <property type="match status" value="1"/>
</dbReference>
<keyword evidence="2" id="KW-0399">Innate immunity</keyword>
<dbReference type="SUPFAM" id="SSF55846">
    <property type="entry name" value="N-acetylmuramoyl-L-alanine amidase-like"/>
    <property type="match status" value="1"/>
</dbReference>
<feature type="domain" description="N-acetylmuramoyl-L-alanine amidase" evidence="5">
    <location>
        <begin position="34"/>
        <end position="171"/>
    </location>
</feature>
<dbReference type="InterPro" id="IPR002502">
    <property type="entry name" value="Amidase_domain"/>
</dbReference>
<keyword evidence="4" id="KW-0732">Signal</keyword>
<evidence type="ECO:0000259" key="5">
    <source>
        <dbReference type="SMART" id="SM00644"/>
    </source>
</evidence>
<dbReference type="InterPro" id="IPR006619">
    <property type="entry name" value="PGRP_domain_met/bac"/>
</dbReference>
<evidence type="ECO:0000256" key="2">
    <source>
        <dbReference type="ARBA" id="ARBA00022588"/>
    </source>
</evidence>
<dbReference type="FunFam" id="3.40.80.10:FF:000001">
    <property type="entry name" value="Peptidoglycan recognition protein 1"/>
    <property type="match status" value="1"/>
</dbReference>
<gene>
    <name evidence="7" type="ORF">PVAND_016555</name>
</gene>
<evidence type="ECO:0000256" key="3">
    <source>
        <dbReference type="ARBA" id="ARBA00022859"/>
    </source>
</evidence>
<feature type="domain" description="Peptidoglycan recognition protein family" evidence="6">
    <location>
        <begin position="21"/>
        <end position="163"/>
    </location>
</feature>
<evidence type="ECO:0000313" key="7">
    <source>
        <dbReference type="EMBL" id="KAG5668620.1"/>
    </source>
</evidence>
<evidence type="ECO:0000256" key="4">
    <source>
        <dbReference type="SAM" id="SignalP"/>
    </source>
</evidence>
<keyword evidence="8" id="KW-1185">Reference proteome</keyword>
<feature type="signal peptide" evidence="4">
    <location>
        <begin position="1"/>
        <end position="16"/>
    </location>
</feature>
<dbReference type="InterPro" id="IPR015510">
    <property type="entry name" value="PGRP"/>
</dbReference>
<evidence type="ECO:0000259" key="6">
    <source>
        <dbReference type="SMART" id="SM00701"/>
    </source>
</evidence>
<dbReference type="OrthoDB" id="10001926at2759"/>
<accession>A0A9J6BFG3</accession>
<reference evidence="7" key="1">
    <citation type="submission" date="2021-03" db="EMBL/GenBank/DDBJ databases">
        <title>Chromosome level genome of the anhydrobiotic midge Polypedilum vanderplanki.</title>
        <authorList>
            <person name="Yoshida Y."/>
            <person name="Kikawada T."/>
            <person name="Gusev O."/>
        </authorList>
    </citation>
    <scope>NUCLEOTIDE SEQUENCE</scope>
    <source>
        <strain evidence="7">NIAS01</strain>
        <tissue evidence="7">Whole body or cell culture</tissue>
    </source>
</reference>
<evidence type="ECO:0000256" key="1">
    <source>
        <dbReference type="ARBA" id="ARBA00007553"/>
    </source>
</evidence>
<protein>
    <recommendedName>
        <fullName evidence="9">Peptidoglycan-recognition protein</fullName>
    </recommendedName>
</protein>
<dbReference type="Gene3D" id="3.40.80.10">
    <property type="entry name" value="Peptidoglycan recognition protein-like"/>
    <property type="match status" value="1"/>
</dbReference>
<dbReference type="SMART" id="SM00644">
    <property type="entry name" value="Ami_2"/>
    <property type="match status" value="1"/>
</dbReference>
<dbReference type="CDD" id="cd06583">
    <property type="entry name" value="PGRP"/>
    <property type="match status" value="1"/>
</dbReference>